<dbReference type="EMBL" id="JASAOG010000139">
    <property type="protein sequence ID" value="KAK0048306.1"/>
    <property type="molecule type" value="Genomic_DNA"/>
</dbReference>
<sequence length="55" mass="6541">YKGTLVGVDTSYKVNLLNAYRVELWVGLEYDIVTQKHYWSYDGSPLDDFWKAYIF</sequence>
<keyword evidence="2" id="KW-1185">Reference proteome</keyword>
<feature type="non-terminal residue" evidence="1">
    <location>
        <position position="55"/>
    </location>
</feature>
<dbReference type="Proteomes" id="UP001233172">
    <property type="component" value="Unassembled WGS sequence"/>
</dbReference>
<reference evidence="1" key="2">
    <citation type="submission" date="2023-04" db="EMBL/GenBank/DDBJ databases">
        <authorList>
            <person name="Bu L."/>
            <person name="Lu L."/>
            <person name="Laidemitt M.R."/>
            <person name="Zhang S.M."/>
            <person name="Mutuku M."/>
            <person name="Mkoji G."/>
            <person name="Steinauer M."/>
            <person name="Loker E.S."/>
        </authorList>
    </citation>
    <scope>NUCLEOTIDE SEQUENCE</scope>
    <source>
        <strain evidence="1">KasaAsao</strain>
        <tissue evidence="1">Whole Snail</tissue>
    </source>
</reference>
<gene>
    <name evidence="1" type="ORF">Bpfe_022248</name>
</gene>
<dbReference type="AlphaFoldDB" id="A0AAD8F2T4"/>
<comment type="caution">
    <text evidence="1">The sequence shown here is derived from an EMBL/GenBank/DDBJ whole genome shotgun (WGS) entry which is preliminary data.</text>
</comment>
<name>A0AAD8F2T4_BIOPF</name>
<accession>A0AAD8F2T4</accession>
<proteinExistence type="predicted"/>
<evidence type="ECO:0000313" key="2">
    <source>
        <dbReference type="Proteomes" id="UP001233172"/>
    </source>
</evidence>
<protein>
    <submittedName>
        <fullName evidence="1">Uncharacterized protein</fullName>
    </submittedName>
</protein>
<organism evidence="1 2">
    <name type="scientific">Biomphalaria pfeifferi</name>
    <name type="common">Bloodfluke planorb</name>
    <name type="synonym">Freshwater snail</name>
    <dbReference type="NCBI Taxonomy" id="112525"/>
    <lineage>
        <taxon>Eukaryota</taxon>
        <taxon>Metazoa</taxon>
        <taxon>Spiralia</taxon>
        <taxon>Lophotrochozoa</taxon>
        <taxon>Mollusca</taxon>
        <taxon>Gastropoda</taxon>
        <taxon>Heterobranchia</taxon>
        <taxon>Euthyneura</taxon>
        <taxon>Panpulmonata</taxon>
        <taxon>Hygrophila</taxon>
        <taxon>Lymnaeoidea</taxon>
        <taxon>Planorbidae</taxon>
        <taxon>Biomphalaria</taxon>
    </lineage>
</organism>
<evidence type="ECO:0000313" key="1">
    <source>
        <dbReference type="EMBL" id="KAK0048306.1"/>
    </source>
</evidence>
<feature type="non-terminal residue" evidence="1">
    <location>
        <position position="1"/>
    </location>
</feature>
<reference evidence="1" key="1">
    <citation type="journal article" date="2023" name="PLoS Negl. Trop. Dis.">
        <title>A genome sequence for Biomphalaria pfeifferi, the major vector snail for the human-infecting parasite Schistosoma mansoni.</title>
        <authorList>
            <person name="Bu L."/>
            <person name="Lu L."/>
            <person name="Laidemitt M.R."/>
            <person name="Zhang S.M."/>
            <person name="Mutuku M."/>
            <person name="Mkoji G."/>
            <person name="Steinauer M."/>
            <person name="Loker E.S."/>
        </authorList>
    </citation>
    <scope>NUCLEOTIDE SEQUENCE</scope>
    <source>
        <strain evidence="1">KasaAsao</strain>
    </source>
</reference>